<evidence type="ECO:0000259" key="1">
    <source>
        <dbReference type="Pfam" id="PF07791"/>
    </source>
</evidence>
<protein>
    <recommendedName>
        <fullName evidence="1">Immunity MXAN-0049 protein domain-containing protein</fullName>
    </recommendedName>
</protein>
<dbReference type="InterPro" id="IPR012433">
    <property type="entry name" value="Imm11"/>
</dbReference>
<dbReference type="RefSeq" id="WP_161092906.1">
    <property type="nucleotide sequence ID" value="NZ_WWCV01000083.1"/>
</dbReference>
<reference evidence="2 3" key="1">
    <citation type="submission" date="2019-12" db="EMBL/GenBank/DDBJ databases">
        <title>Novel species isolated from a subtropical stream in China.</title>
        <authorList>
            <person name="Lu H."/>
        </authorList>
    </citation>
    <scope>NUCLEOTIDE SEQUENCE [LARGE SCALE GENOMIC DNA]</scope>
    <source>
        <strain evidence="2 3">FT107W</strain>
    </source>
</reference>
<evidence type="ECO:0000313" key="3">
    <source>
        <dbReference type="Proteomes" id="UP000484875"/>
    </source>
</evidence>
<dbReference type="AlphaFoldDB" id="A0A845HUX0"/>
<sequence length="203" mass="23175">MNNYDDEYFFIQKSDGHGFPSLTPNEDTVERKYSFEIQSNDLSPFVFFNGAKDYLRKIGVTAVKSPPEILFDGTDLVVTSAIREKLVDMNIPGLYIHPTVYIGDDGSWHEDYWFLSFPIRFDCWDREKSDFSDTVLDLGGFKLHSVYTYSLDAKLLNDTPLEQRLLFKLGGTLDAYIVCHKSIARLFRGNGANGAKLVRIADF</sequence>
<organism evidence="2 3">
    <name type="scientific">Duganella vulcania</name>
    <dbReference type="NCBI Taxonomy" id="2692166"/>
    <lineage>
        <taxon>Bacteria</taxon>
        <taxon>Pseudomonadati</taxon>
        <taxon>Pseudomonadota</taxon>
        <taxon>Betaproteobacteria</taxon>
        <taxon>Burkholderiales</taxon>
        <taxon>Oxalobacteraceae</taxon>
        <taxon>Telluria group</taxon>
        <taxon>Duganella</taxon>
    </lineage>
</organism>
<proteinExistence type="predicted"/>
<accession>A0A845HUX0</accession>
<comment type="caution">
    <text evidence="2">The sequence shown here is derived from an EMBL/GenBank/DDBJ whole genome shotgun (WGS) entry which is preliminary data.</text>
</comment>
<evidence type="ECO:0000313" key="2">
    <source>
        <dbReference type="EMBL" id="MYN20594.1"/>
    </source>
</evidence>
<keyword evidence="3" id="KW-1185">Reference proteome</keyword>
<dbReference type="Pfam" id="PF07791">
    <property type="entry name" value="Imm11"/>
    <property type="match status" value="1"/>
</dbReference>
<dbReference type="EMBL" id="WWCV01000083">
    <property type="protein sequence ID" value="MYN20594.1"/>
    <property type="molecule type" value="Genomic_DNA"/>
</dbReference>
<dbReference type="Proteomes" id="UP000484875">
    <property type="component" value="Unassembled WGS sequence"/>
</dbReference>
<feature type="domain" description="Immunity MXAN-0049 protein" evidence="1">
    <location>
        <begin position="76"/>
        <end position="196"/>
    </location>
</feature>
<gene>
    <name evidence="2" type="ORF">GTP81_28020</name>
</gene>
<name>A0A845HUX0_9BURK</name>